<dbReference type="GO" id="GO:0003676">
    <property type="term" value="F:nucleic acid binding"/>
    <property type="evidence" value="ECO:0007669"/>
    <property type="project" value="InterPro"/>
</dbReference>
<feature type="region of interest" description="Disordered" evidence="1">
    <location>
        <begin position="94"/>
        <end position="135"/>
    </location>
</feature>
<comment type="caution">
    <text evidence="2">The sequence shown here is derived from an EMBL/GenBank/DDBJ whole genome shotgun (WGS) entry which is preliminary data.</text>
</comment>
<feature type="compositionally biased region" description="Low complexity" evidence="1">
    <location>
        <begin position="119"/>
        <end position="135"/>
    </location>
</feature>
<accession>A0A8X6ST11</accession>
<proteinExistence type="predicted"/>
<gene>
    <name evidence="2" type="primary">Esrp1</name>
    <name evidence="2" type="ORF">TNCV_4646331</name>
</gene>
<evidence type="ECO:0000313" key="2">
    <source>
        <dbReference type="EMBL" id="GFY19457.1"/>
    </source>
</evidence>
<dbReference type="Proteomes" id="UP000887159">
    <property type="component" value="Unassembled WGS sequence"/>
</dbReference>
<keyword evidence="3" id="KW-1185">Reference proteome</keyword>
<dbReference type="InterPro" id="IPR036397">
    <property type="entry name" value="RNaseH_sf"/>
</dbReference>
<reference evidence="2" key="1">
    <citation type="submission" date="2020-08" db="EMBL/GenBank/DDBJ databases">
        <title>Multicomponent nature underlies the extraordinary mechanical properties of spider dragline silk.</title>
        <authorList>
            <person name="Kono N."/>
            <person name="Nakamura H."/>
            <person name="Mori M."/>
            <person name="Yoshida Y."/>
            <person name="Ohtoshi R."/>
            <person name="Malay A.D."/>
            <person name="Moran D.A.P."/>
            <person name="Tomita M."/>
            <person name="Numata K."/>
            <person name="Arakawa K."/>
        </authorList>
    </citation>
    <scope>NUCLEOTIDE SEQUENCE</scope>
</reference>
<organism evidence="2 3">
    <name type="scientific">Trichonephila clavipes</name>
    <name type="common">Golden silk orbweaver</name>
    <name type="synonym">Nephila clavipes</name>
    <dbReference type="NCBI Taxonomy" id="2585209"/>
    <lineage>
        <taxon>Eukaryota</taxon>
        <taxon>Metazoa</taxon>
        <taxon>Ecdysozoa</taxon>
        <taxon>Arthropoda</taxon>
        <taxon>Chelicerata</taxon>
        <taxon>Arachnida</taxon>
        <taxon>Araneae</taxon>
        <taxon>Araneomorphae</taxon>
        <taxon>Entelegynae</taxon>
        <taxon>Araneoidea</taxon>
        <taxon>Nephilidae</taxon>
        <taxon>Trichonephila</taxon>
    </lineage>
</organism>
<dbReference type="Gene3D" id="3.30.420.10">
    <property type="entry name" value="Ribonuclease H-like superfamily/Ribonuclease H"/>
    <property type="match status" value="1"/>
</dbReference>
<feature type="compositionally biased region" description="Basic and acidic residues" evidence="1">
    <location>
        <begin position="94"/>
        <end position="105"/>
    </location>
</feature>
<evidence type="ECO:0000256" key="1">
    <source>
        <dbReference type="SAM" id="MobiDB-lite"/>
    </source>
</evidence>
<dbReference type="AlphaFoldDB" id="A0A8X6ST11"/>
<evidence type="ECO:0000313" key="3">
    <source>
        <dbReference type="Proteomes" id="UP000887159"/>
    </source>
</evidence>
<sequence length="135" mass="15518">MDCPEYSPDLNPIEHTWDMLGRRITARQPPPICLPEPRRALLDEWCNIPQDHIDNLILSMARCYRMTALENGSVWRCCRVKEIQCLNQMHKEETSFVKERKKEKPAASPAEKVTKKQKNSANSSSATAESPSEYT</sequence>
<dbReference type="EMBL" id="BMAU01021353">
    <property type="protein sequence ID" value="GFY19457.1"/>
    <property type="molecule type" value="Genomic_DNA"/>
</dbReference>
<name>A0A8X6ST11_TRICX</name>
<protein>
    <submittedName>
        <fullName evidence="2">Epithelial splicing regulatory protein 1</fullName>
    </submittedName>
</protein>